<dbReference type="PATRIC" id="fig|1339349.3.peg.1987"/>
<keyword evidence="3 7" id="KW-0808">Transferase</keyword>
<evidence type="ECO:0000256" key="1">
    <source>
        <dbReference type="ARBA" id="ARBA00011975"/>
    </source>
</evidence>
<comment type="similarity">
    <text evidence="7">Belongs to the class I-like SAM-binding methyltransferase superfamily. C5-methyltransferase family.</text>
</comment>
<dbReference type="EC" id="2.1.1.37" evidence="1"/>
<keyword evidence="4 7" id="KW-0949">S-adenosyl-L-methionine</keyword>
<evidence type="ECO:0000256" key="2">
    <source>
        <dbReference type="ARBA" id="ARBA00022603"/>
    </source>
</evidence>
<sequence length="420" mass="48352">MKVLSLFDGMSCGQIALKRLGIRTETYYASEIDRHAIRQTQLNFPDTIQLGDVTQVDVRQLEPIALLIGGSPCQSFSFAGKRAGMSTIDKEEIYTLKRYLELKREGFLFEGESYLFWEYMRILTDIRMYNPDVLFLLENVEMGKKWERVLSEAIGIFGVHINSALVSAQNRARIYWTNIRTKKVGLFGELHADIPQPQDRKIFLRHIVEEEADKKYYLSEKMMGWLKRHGEKRNTDMNVLGDNDKSHCLTATAQAKGNLTTNYVCMAMRGRETCLTSRRTEYGKRIRKAYEAGSIAELRKNIQQLEPRTDGKTNCLTSVQKDNLIWAGLAGCRPDRKGKTGTCSQNPLPFGEICMSCGRIRRLTPTECARLQTIPEWYQWKCSDTQQYRMLGNGWTVEVIVHIFSFLKDNIHINIAWQQA</sequence>
<evidence type="ECO:0000256" key="4">
    <source>
        <dbReference type="ARBA" id="ARBA00022691"/>
    </source>
</evidence>
<reference evidence="8 9" key="1">
    <citation type="submission" date="2014-04" db="EMBL/GenBank/DDBJ databases">
        <authorList>
            <person name="Sears C."/>
            <person name="Carroll K."/>
            <person name="Sack B.R."/>
            <person name="Qadri F."/>
            <person name="Myers L.L."/>
            <person name="Chung G.-T."/>
            <person name="Escheverria P."/>
            <person name="Fraser C.M."/>
            <person name="Sadzewicz L."/>
            <person name="Shefchek K.A."/>
            <person name="Tallon L."/>
            <person name="Das S.P."/>
            <person name="Daugherty S."/>
            <person name="Mongodin E.F."/>
        </authorList>
    </citation>
    <scope>NUCLEOTIDE SEQUENCE [LARGE SCALE GENOMIC DNA]</scope>
    <source>
        <strain evidence="8 9">3978 T3 ii</strain>
    </source>
</reference>
<keyword evidence="2 7" id="KW-0489">Methyltransferase</keyword>
<accession>A0A078S3J4</accession>
<dbReference type="SUPFAM" id="SSF53335">
    <property type="entry name" value="S-adenosyl-L-methionine-dependent methyltransferases"/>
    <property type="match status" value="1"/>
</dbReference>
<feature type="active site" evidence="7">
    <location>
        <position position="73"/>
    </location>
</feature>
<dbReference type="Gene3D" id="3.90.120.10">
    <property type="entry name" value="DNA Methylase, subunit A, domain 2"/>
    <property type="match status" value="1"/>
</dbReference>
<dbReference type="InterPro" id="IPR001525">
    <property type="entry name" value="C5_MeTfrase"/>
</dbReference>
<protein>
    <recommendedName>
        <fullName evidence="1">DNA (cytosine-5-)-methyltransferase</fullName>
        <ecNumber evidence="1">2.1.1.37</ecNumber>
    </recommendedName>
</protein>
<dbReference type="NCBIfam" id="TIGR00675">
    <property type="entry name" value="dcm"/>
    <property type="match status" value="1"/>
</dbReference>
<dbReference type="Proteomes" id="UP000028013">
    <property type="component" value="Unassembled WGS sequence"/>
</dbReference>
<evidence type="ECO:0000256" key="5">
    <source>
        <dbReference type="ARBA" id="ARBA00022747"/>
    </source>
</evidence>
<dbReference type="GO" id="GO:0032259">
    <property type="term" value="P:methylation"/>
    <property type="evidence" value="ECO:0007669"/>
    <property type="project" value="UniProtKB-KW"/>
</dbReference>
<keyword evidence="5" id="KW-0680">Restriction system</keyword>
<evidence type="ECO:0000256" key="7">
    <source>
        <dbReference type="PROSITE-ProRule" id="PRU01016"/>
    </source>
</evidence>
<dbReference type="GO" id="GO:0003886">
    <property type="term" value="F:DNA (cytosine-5-)-methyltransferase activity"/>
    <property type="evidence" value="ECO:0007669"/>
    <property type="project" value="UniProtKB-EC"/>
</dbReference>
<dbReference type="InterPro" id="IPR050390">
    <property type="entry name" value="C5-Methyltransferase"/>
</dbReference>
<dbReference type="AlphaFoldDB" id="A0A078S3J4"/>
<dbReference type="RefSeq" id="WP_039162356.1">
    <property type="nucleotide sequence ID" value="NZ_JNHN01000170.1"/>
</dbReference>
<dbReference type="PROSITE" id="PS51679">
    <property type="entry name" value="SAM_MT_C5"/>
    <property type="match status" value="1"/>
</dbReference>
<comment type="catalytic activity">
    <reaction evidence="6">
        <text>a 2'-deoxycytidine in DNA + S-adenosyl-L-methionine = a 5-methyl-2'-deoxycytidine in DNA + S-adenosyl-L-homocysteine + H(+)</text>
        <dbReference type="Rhea" id="RHEA:13681"/>
        <dbReference type="Rhea" id="RHEA-COMP:11369"/>
        <dbReference type="Rhea" id="RHEA-COMP:11370"/>
        <dbReference type="ChEBI" id="CHEBI:15378"/>
        <dbReference type="ChEBI" id="CHEBI:57856"/>
        <dbReference type="ChEBI" id="CHEBI:59789"/>
        <dbReference type="ChEBI" id="CHEBI:85452"/>
        <dbReference type="ChEBI" id="CHEBI:85454"/>
        <dbReference type="EC" id="2.1.1.37"/>
    </reaction>
</comment>
<evidence type="ECO:0000256" key="3">
    <source>
        <dbReference type="ARBA" id="ARBA00022679"/>
    </source>
</evidence>
<gene>
    <name evidence="8" type="primary">dcm</name>
    <name evidence="8" type="ORF">M094_0743</name>
</gene>
<organism evidence="8 9">
    <name type="scientific">Bacteroides uniformis str. 3978 T3 ii</name>
    <dbReference type="NCBI Taxonomy" id="1339349"/>
    <lineage>
        <taxon>Bacteria</taxon>
        <taxon>Pseudomonadati</taxon>
        <taxon>Bacteroidota</taxon>
        <taxon>Bacteroidia</taxon>
        <taxon>Bacteroidales</taxon>
        <taxon>Bacteroidaceae</taxon>
        <taxon>Bacteroides</taxon>
    </lineage>
</organism>
<dbReference type="GO" id="GO:0009307">
    <property type="term" value="P:DNA restriction-modification system"/>
    <property type="evidence" value="ECO:0007669"/>
    <property type="project" value="UniProtKB-KW"/>
</dbReference>
<name>A0A078S3J4_BACUN</name>
<dbReference type="EMBL" id="JNHN01000170">
    <property type="protein sequence ID" value="KDS51431.1"/>
    <property type="molecule type" value="Genomic_DNA"/>
</dbReference>
<proteinExistence type="inferred from homology"/>
<dbReference type="PANTHER" id="PTHR23068:SF25">
    <property type="entry name" value="DNA (CYTOSINE-5)-METHYLTRANSFERASE DRM2"/>
    <property type="match status" value="1"/>
</dbReference>
<comment type="caution">
    <text evidence="8">The sequence shown here is derived from an EMBL/GenBank/DDBJ whole genome shotgun (WGS) entry which is preliminary data.</text>
</comment>
<dbReference type="PANTHER" id="PTHR23068">
    <property type="entry name" value="DNA CYTOSINE-5- -METHYLTRANSFERASE 3-RELATED"/>
    <property type="match status" value="1"/>
</dbReference>
<dbReference type="Pfam" id="PF00145">
    <property type="entry name" value="DNA_methylase"/>
    <property type="match status" value="1"/>
</dbReference>
<dbReference type="Gene3D" id="3.40.50.150">
    <property type="entry name" value="Vaccinia Virus protein VP39"/>
    <property type="match status" value="1"/>
</dbReference>
<evidence type="ECO:0000313" key="9">
    <source>
        <dbReference type="Proteomes" id="UP000028013"/>
    </source>
</evidence>
<evidence type="ECO:0000256" key="6">
    <source>
        <dbReference type="ARBA" id="ARBA00047422"/>
    </source>
</evidence>
<evidence type="ECO:0000313" key="8">
    <source>
        <dbReference type="EMBL" id="KDS51431.1"/>
    </source>
</evidence>
<dbReference type="InterPro" id="IPR029063">
    <property type="entry name" value="SAM-dependent_MTases_sf"/>
</dbReference>
<dbReference type="Gene3D" id="3.90.120.30">
    <property type="match status" value="1"/>
</dbReference>